<dbReference type="STRING" id="546364.SAMN04489730_6174"/>
<dbReference type="Proteomes" id="UP000182740">
    <property type="component" value="Unassembled WGS sequence"/>
</dbReference>
<proteinExistence type="predicted"/>
<dbReference type="GO" id="GO:0070063">
    <property type="term" value="F:RNA polymerase binding"/>
    <property type="evidence" value="ECO:0007669"/>
    <property type="project" value="InterPro"/>
</dbReference>
<reference evidence="3" key="1">
    <citation type="submission" date="2016-11" db="EMBL/GenBank/DDBJ databases">
        <authorList>
            <person name="Varghese N."/>
            <person name="Submissions S."/>
        </authorList>
    </citation>
    <scope>NUCLEOTIDE SEQUENCE [LARGE SCALE GENOMIC DNA]</scope>
    <source>
        <strain evidence="3">DSM 44671</strain>
    </source>
</reference>
<protein>
    <submittedName>
        <fullName evidence="2">Transcription elongation factor, GreA/GreB family</fullName>
    </submittedName>
</protein>
<dbReference type="EMBL" id="FPJG01000006">
    <property type="protein sequence ID" value="SFW85568.1"/>
    <property type="molecule type" value="Genomic_DNA"/>
</dbReference>
<dbReference type="InterPro" id="IPR023459">
    <property type="entry name" value="Tscrpt_elong_fac_GreA/B_fam"/>
</dbReference>
<dbReference type="RefSeq" id="WP_072479548.1">
    <property type="nucleotide sequence ID" value="NZ_FPJG01000006.1"/>
</dbReference>
<dbReference type="Pfam" id="PF01272">
    <property type="entry name" value="GreA_GreB"/>
    <property type="match status" value="1"/>
</dbReference>
<dbReference type="GO" id="GO:0003677">
    <property type="term" value="F:DNA binding"/>
    <property type="evidence" value="ECO:0007669"/>
    <property type="project" value="InterPro"/>
</dbReference>
<evidence type="ECO:0000313" key="3">
    <source>
        <dbReference type="Proteomes" id="UP000182740"/>
    </source>
</evidence>
<keyword evidence="3" id="KW-1185">Reference proteome</keyword>
<sequence>MAGSSSAQTWLTPEAHERLRAELAGLLRAEAADSGPEDPDRYVEARHRRARIRHLRDLVHHAVVGEDPPDDGIAEPGMVLTVRYDDDGTTETFLLGLGDDAGSADLEVYSPHSPLGLALGGARRGERRSYRVPSGGTVRVTLLDAAPYGRHRERAAEFAEG</sequence>
<evidence type="ECO:0000259" key="1">
    <source>
        <dbReference type="Pfam" id="PF01272"/>
    </source>
</evidence>
<dbReference type="OrthoDB" id="5118809at2"/>
<keyword evidence="2" id="KW-0648">Protein biosynthesis</keyword>
<dbReference type="InterPro" id="IPR036953">
    <property type="entry name" value="GreA/GreB_C_sf"/>
</dbReference>
<keyword evidence="2" id="KW-0251">Elongation factor</keyword>
<feature type="domain" description="Transcription elongation factor GreA/GreB C-terminal" evidence="1">
    <location>
        <begin position="73"/>
        <end position="144"/>
    </location>
</feature>
<gene>
    <name evidence="2" type="ORF">SAMN04489730_6174</name>
</gene>
<accession>A0A1K1SMC3</accession>
<name>A0A1K1SMC3_9PSEU</name>
<dbReference type="GO" id="GO:0032784">
    <property type="term" value="P:regulation of DNA-templated transcription elongation"/>
    <property type="evidence" value="ECO:0007669"/>
    <property type="project" value="InterPro"/>
</dbReference>
<dbReference type="SUPFAM" id="SSF54534">
    <property type="entry name" value="FKBP-like"/>
    <property type="match status" value="1"/>
</dbReference>
<dbReference type="GO" id="GO:0003746">
    <property type="term" value="F:translation elongation factor activity"/>
    <property type="evidence" value="ECO:0007669"/>
    <property type="project" value="UniProtKB-KW"/>
</dbReference>
<dbReference type="InterPro" id="IPR001437">
    <property type="entry name" value="Tscrpt_elong_fac_GreA/B_C"/>
</dbReference>
<dbReference type="Gene3D" id="3.10.50.30">
    <property type="entry name" value="Transcription elongation factor, GreA/GreB, C-terminal domain"/>
    <property type="match status" value="1"/>
</dbReference>
<dbReference type="PIRSF" id="PIRSF006092">
    <property type="entry name" value="GreA_GreB"/>
    <property type="match status" value="1"/>
</dbReference>
<dbReference type="AlphaFoldDB" id="A0A1K1SMC3"/>
<evidence type="ECO:0000313" key="2">
    <source>
        <dbReference type="EMBL" id="SFW85568.1"/>
    </source>
</evidence>
<organism evidence="2 3">
    <name type="scientific">Amycolatopsis australiensis</name>
    <dbReference type="NCBI Taxonomy" id="546364"/>
    <lineage>
        <taxon>Bacteria</taxon>
        <taxon>Bacillati</taxon>
        <taxon>Actinomycetota</taxon>
        <taxon>Actinomycetes</taxon>
        <taxon>Pseudonocardiales</taxon>
        <taxon>Pseudonocardiaceae</taxon>
        <taxon>Amycolatopsis</taxon>
    </lineage>
</organism>